<dbReference type="GO" id="GO:0006508">
    <property type="term" value="P:proteolysis"/>
    <property type="evidence" value="ECO:0007669"/>
    <property type="project" value="InterPro"/>
</dbReference>
<dbReference type="GO" id="GO:0004197">
    <property type="term" value="F:cysteine-type endopeptidase activity"/>
    <property type="evidence" value="ECO:0007669"/>
    <property type="project" value="InterPro"/>
</dbReference>
<evidence type="ECO:0000259" key="3">
    <source>
        <dbReference type="PROSITE" id="PS50208"/>
    </source>
</evidence>
<dbReference type="Pfam" id="PF00656">
    <property type="entry name" value="Peptidase_C14"/>
    <property type="match status" value="1"/>
</dbReference>
<gene>
    <name evidence="4" type="ORF">EB796_004316</name>
</gene>
<feature type="region of interest" description="Disordered" evidence="2">
    <location>
        <begin position="611"/>
        <end position="639"/>
    </location>
</feature>
<dbReference type="Gene3D" id="3.40.50.1460">
    <property type="match status" value="1"/>
</dbReference>
<evidence type="ECO:0000256" key="2">
    <source>
        <dbReference type="SAM" id="MobiDB-lite"/>
    </source>
</evidence>
<dbReference type="SMART" id="SM00115">
    <property type="entry name" value="CASc"/>
    <property type="match status" value="1"/>
</dbReference>
<dbReference type="SUPFAM" id="SSF52129">
    <property type="entry name" value="Caspase-like"/>
    <property type="match status" value="1"/>
</dbReference>
<organism evidence="4 5">
    <name type="scientific">Bugula neritina</name>
    <name type="common">Brown bryozoan</name>
    <name type="synonym">Sertularia neritina</name>
    <dbReference type="NCBI Taxonomy" id="10212"/>
    <lineage>
        <taxon>Eukaryota</taxon>
        <taxon>Metazoa</taxon>
        <taxon>Spiralia</taxon>
        <taxon>Lophotrochozoa</taxon>
        <taxon>Bryozoa</taxon>
        <taxon>Gymnolaemata</taxon>
        <taxon>Cheilostomatida</taxon>
        <taxon>Flustrina</taxon>
        <taxon>Buguloidea</taxon>
        <taxon>Bugulidae</taxon>
        <taxon>Bugula</taxon>
    </lineage>
</organism>
<dbReference type="PROSITE" id="PS50208">
    <property type="entry name" value="CASPASE_P20"/>
    <property type="match status" value="1"/>
</dbReference>
<sequence length="694" mass="78940">MLSELKFAQIDELLSITNDKGNTPILSLVELGQHESLAELLQHIENETDLDIITYLEQHNYYDQNILHLAALSLSLDSIYDVLQDYVGCLKLEEMMYPDKYGNTPIHYVAAKYDTKVFADFMLHLSLPKRQKITDLPNSQLVDCRNIIYQKTFSESFYLRQVLADDKHSSLATKFEFYGLIRKDCKQQLTHPENFYKYDETILKVLKYCLNEYSLLDSAYTTSHSLFLATVCQQNSGQKDTGSAEDLQLIVIDTINVEESKQETVQSVLNEMNVYNGKPKMAVIRSSVKEADLNLIPPGPDYLILSVKYKKDDYTRNPAPDIEKHEFLPSLISEFSCDPDVQKVSVNSTLNKRYIRNDDGEERATGHDKEGRLVDGKISQLLGHRIQKEVGQKIGKAFIICNQHEDSKYGVERKKALKNANAVLKEYFDFEVEVKYDLSAEEMLSSISEFSRSEGHGSMAALTILSHGYQRNIMGADNQSLCSVQEVVDSFNTGNVQNIPKLVFLSYCRGGIPPQFNRTPHSFESSAKFPWPERGPSEPNYQPLKKFIDSSLISRELGRHSTLPPLDVPVDCYIMFSTLPDSKSKPGLMFKCLSEHLRDLTSDYRSKLLTPATSSSDDITEQTDRQMSTDDSVLPDERKDKPVMRVNLLDLLTDVAGIMRDTSRSTQYANLCYTVDRNSQQIFIDIFKPSSESK</sequence>
<dbReference type="Gene3D" id="1.25.40.20">
    <property type="entry name" value="Ankyrin repeat-containing domain"/>
    <property type="match status" value="1"/>
</dbReference>
<dbReference type="OrthoDB" id="194358at2759"/>
<dbReference type="InterPro" id="IPR001309">
    <property type="entry name" value="Pept_C14_p20"/>
</dbReference>
<dbReference type="AlphaFoldDB" id="A0A7J7KFE8"/>
<evidence type="ECO:0000313" key="4">
    <source>
        <dbReference type="EMBL" id="KAF6037380.1"/>
    </source>
</evidence>
<comment type="caution">
    <text evidence="4">The sequence shown here is derived from an EMBL/GenBank/DDBJ whole genome shotgun (WGS) entry which is preliminary data.</text>
</comment>
<dbReference type="SUPFAM" id="SSF48403">
    <property type="entry name" value="Ankyrin repeat"/>
    <property type="match status" value="1"/>
</dbReference>
<evidence type="ECO:0000256" key="1">
    <source>
        <dbReference type="ARBA" id="ARBA00010134"/>
    </source>
</evidence>
<dbReference type="Proteomes" id="UP000593567">
    <property type="component" value="Unassembled WGS sequence"/>
</dbReference>
<evidence type="ECO:0000313" key="5">
    <source>
        <dbReference type="Proteomes" id="UP000593567"/>
    </source>
</evidence>
<comment type="similarity">
    <text evidence="1">Belongs to the peptidase C14A family.</text>
</comment>
<dbReference type="InterPro" id="IPR029030">
    <property type="entry name" value="Caspase-like_dom_sf"/>
</dbReference>
<dbReference type="EMBL" id="VXIV02000581">
    <property type="protein sequence ID" value="KAF6037380.1"/>
    <property type="molecule type" value="Genomic_DNA"/>
</dbReference>
<feature type="domain" description="Caspase family p20" evidence="3">
    <location>
        <begin position="393"/>
        <end position="510"/>
    </location>
</feature>
<dbReference type="PANTHER" id="PTHR22576:SF41">
    <property type="entry name" value="CASPASE 14, APOPTOSIS-RELATED CYSTEINE PEPTIDASE"/>
    <property type="match status" value="1"/>
</dbReference>
<proteinExistence type="inferred from homology"/>
<accession>A0A7J7KFE8</accession>
<dbReference type="InterPro" id="IPR011600">
    <property type="entry name" value="Pept_C14_caspase"/>
</dbReference>
<protein>
    <recommendedName>
        <fullName evidence="3">Caspase family p20 domain-containing protein</fullName>
    </recommendedName>
</protein>
<dbReference type="PRINTS" id="PR00376">
    <property type="entry name" value="IL1BCENZYME"/>
</dbReference>
<name>A0A7J7KFE8_BUGNE</name>
<dbReference type="InterPro" id="IPR036770">
    <property type="entry name" value="Ankyrin_rpt-contain_sf"/>
</dbReference>
<dbReference type="PANTHER" id="PTHR22576">
    <property type="entry name" value="MUCOSA ASSOCIATED LYMPHOID TISSUE LYMPHOMA TRANSLOCATION PROTEIN 1/PARACASPASE"/>
    <property type="match status" value="1"/>
</dbReference>
<dbReference type="InterPro" id="IPR052039">
    <property type="entry name" value="Caspase-related_regulators"/>
</dbReference>
<dbReference type="InterPro" id="IPR015917">
    <property type="entry name" value="Pept_C14A"/>
</dbReference>
<keyword evidence="5" id="KW-1185">Reference proteome</keyword>
<reference evidence="4" key="1">
    <citation type="submission" date="2020-06" db="EMBL/GenBank/DDBJ databases">
        <title>Draft genome of Bugula neritina, a colonial animal packing powerful symbionts and potential medicines.</title>
        <authorList>
            <person name="Rayko M."/>
        </authorList>
    </citation>
    <scope>NUCLEOTIDE SEQUENCE [LARGE SCALE GENOMIC DNA]</scope>
    <source>
        <strain evidence="4">Kwan_BN1</strain>
    </source>
</reference>